<sequence length="80" mass="8291">MKCDSEQGPPVISAVVFEGITVVGSDGRPASLAVVDADGRVLAAGPEVAKAAWEASVLAYRNFLIGEGHMRVLQKPGAKK</sequence>
<dbReference type="AlphaFoldDB" id="A0ABD7C0C3"/>
<protein>
    <submittedName>
        <fullName evidence="1">Uncharacterized protein</fullName>
    </submittedName>
</protein>
<name>A0ABD7C0C3_STEMA</name>
<proteinExistence type="predicted"/>
<organism evidence="1 2">
    <name type="scientific">Stenotrophomonas maltophilia</name>
    <name type="common">Pseudomonas maltophilia</name>
    <name type="synonym">Xanthomonas maltophilia</name>
    <dbReference type="NCBI Taxonomy" id="40324"/>
    <lineage>
        <taxon>Bacteria</taxon>
        <taxon>Pseudomonadati</taxon>
        <taxon>Pseudomonadota</taxon>
        <taxon>Gammaproteobacteria</taxon>
        <taxon>Lysobacterales</taxon>
        <taxon>Lysobacteraceae</taxon>
        <taxon>Stenotrophomonas</taxon>
        <taxon>Stenotrophomonas maltophilia group</taxon>
    </lineage>
</organism>
<reference evidence="1 2" key="1">
    <citation type="submission" date="2021-01" db="EMBL/GenBank/DDBJ databases">
        <title>Genome Characterization of a novel Stenotrophomonas isolate with high keratinase activity.</title>
        <authorList>
            <person name="Cao Z.-J."/>
        </authorList>
    </citation>
    <scope>NUCLEOTIDE SEQUENCE [LARGE SCALE GENOMIC DNA]</scope>
    <source>
        <strain evidence="1 2">DHHJ</strain>
    </source>
</reference>
<evidence type="ECO:0000313" key="2">
    <source>
        <dbReference type="Proteomes" id="UP000596095"/>
    </source>
</evidence>
<dbReference type="Proteomes" id="UP000596095">
    <property type="component" value="Chromosome"/>
</dbReference>
<dbReference type="EMBL" id="CP067993">
    <property type="protein sequence ID" value="QQQ41331.1"/>
    <property type="molecule type" value="Genomic_DNA"/>
</dbReference>
<gene>
    <name evidence="1" type="ORF">JJL50_15425</name>
</gene>
<dbReference type="RefSeq" id="WP_201117000.1">
    <property type="nucleotide sequence ID" value="NZ_CP067993.1"/>
</dbReference>
<evidence type="ECO:0000313" key="1">
    <source>
        <dbReference type="EMBL" id="QQQ41331.1"/>
    </source>
</evidence>
<accession>A0ABD7C0C3</accession>